<proteinExistence type="predicted"/>
<sequence>MSSSQPANKPKKTIHEFFKPFLKSTIPTKRSSPTIEESEQAGASRKDEAYTRTPKAKEKPKIDNGRMRTPRSSARSPFSAPGSGASLSIRSKPSHAKTPIDPPSTYKQASIFSSPSQNGATPKPPQPKSFSFADLPSSAQAVVQNGIVIEVLDSDDDDTDSLESLEDIFDRRMTGHTTSSSSTPGGDAAKLEAERVRTLNLFMGTSRRQVPLVGKDKIRELRAKERAFTFNMARLLDDHFEDEEVESNVRKARADVDAVARAAEADNTPKLDKQLLAAVATTEDGEHGVARLMDAVDRTEALTSEPVFLFFGVNGLNDWQSEEPFEYPFPEDAIPDNLWREGDDEARSRTYLSGYMANVAASRGVKDQALNWTFENVVLERSDEVRQAYIDCLRSASSSWTRNYVSAQDVQNVFQTMGADSNSLQDSVEIKPKHRLLRAPPRRNPKYLLAVLDLFQAICSDMDFLALSKLTSILCRLAIDAELMSDAWISAKVEDLLGFLLSLPDVEMRTHVAERMLADVGKYLKAPTLQAHLLSHIPPTCRLARNVRVLLSQVFLLGASVLKKSTSLSPNVSLDILTHHISTSPDFDTKRRKGSSTIDYIALRARTYLLDVAISDGGRTASFTSRTDEHAFNKSVDRLADAIKTIEVAINDPGASHMTRTEAKDDLRALQTRLLFSVRTEVRPKRHIFDGTKIREAEEVRAEEQGKDFMKRFFGRVKEKQAEKGRDDESDRLVVNDEKSASSASSSGTSETEKQIRKQLNLDD</sequence>
<feature type="compositionally biased region" description="Low complexity" evidence="1">
    <location>
        <begin position="741"/>
        <end position="750"/>
    </location>
</feature>
<accession>A0A0D2D0F7</accession>
<feature type="compositionally biased region" description="Basic and acidic residues" evidence="1">
    <location>
        <begin position="719"/>
        <end position="740"/>
    </location>
</feature>
<protein>
    <submittedName>
        <fullName evidence="2">Uncharacterized protein</fullName>
    </submittedName>
</protein>
<feature type="compositionally biased region" description="Basic and acidic residues" evidence="1">
    <location>
        <begin position="44"/>
        <end position="66"/>
    </location>
</feature>
<reference evidence="2 3" key="1">
    <citation type="submission" date="2015-01" db="EMBL/GenBank/DDBJ databases">
        <title>The Genome Sequence of Capronia semiimmersa CBS27337.</title>
        <authorList>
            <consortium name="The Broad Institute Genomics Platform"/>
            <person name="Cuomo C."/>
            <person name="de Hoog S."/>
            <person name="Gorbushina A."/>
            <person name="Stielow B."/>
            <person name="Teixiera M."/>
            <person name="Abouelleil A."/>
            <person name="Chapman S.B."/>
            <person name="Priest M."/>
            <person name="Young S.K."/>
            <person name="Wortman J."/>
            <person name="Nusbaum C."/>
            <person name="Birren B."/>
        </authorList>
    </citation>
    <scope>NUCLEOTIDE SEQUENCE [LARGE SCALE GENOMIC DNA]</scope>
    <source>
        <strain evidence="2 3">CBS 27337</strain>
    </source>
</reference>
<dbReference type="Proteomes" id="UP000054266">
    <property type="component" value="Unassembled WGS sequence"/>
</dbReference>
<dbReference type="EMBL" id="KN846957">
    <property type="protein sequence ID" value="KIW70931.1"/>
    <property type="molecule type" value="Genomic_DNA"/>
</dbReference>
<feature type="compositionally biased region" description="Polar residues" evidence="1">
    <location>
        <begin position="105"/>
        <end position="120"/>
    </location>
</feature>
<organism evidence="2 3">
    <name type="scientific">Phialophora macrospora</name>
    <dbReference type="NCBI Taxonomy" id="1851006"/>
    <lineage>
        <taxon>Eukaryota</taxon>
        <taxon>Fungi</taxon>
        <taxon>Dikarya</taxon>
        <taxon>Ascomycota</taxon>
        <taxon>Pezizomycotina</taxon>
        <taxon>Eurotiomycetes</taxon>
        <taxon>Chaetothyriomycetidae</taxon>
        <taxon>Chaetothyriales</taxon>
        <taxon>Herpotrichiellaceae</taxon>
        <taxon>Phialophora</taxon>
    </lineage>
</organism>
<feature type="region of interest" description="Disordered" evidence="1">
    <location>
        <begin position="719"/>
        <end position="764"/>
    </location>
</feature>
<feature type="compositionally biased region" description="Polar residues" evidence="1">
    <location>
        <begin position="25"/>
        <end position="35"/>
    </location>
</feature>
<feature type="compositionally biased region" description="Low complexity" evidence="1">
    <location>
        <begin position="70"/>
        <end position="88"/>
    </location>
</feature>
<name>A0A0D2D0F7_9EURO</name>
<dbReference type="STRING" id="5601.A0A0D2D0F7"/>
<dbReference type="AlphaFoldDB" id="A0A0D2D0F7"/>
<gene>
    <name evidence="2" type="ORF">PV04_03159</name>
</gene>
<feature type="region of interest" description="Disordered" evidence="1">
    <location>
        <begin position="1"/>
        <end position="133"/>
    </location>
</feature>
<dbReference type="HOGENOM" id="CLU_351610_0_0_1"/>
<keyword evidence="3" id="KW-1185">Reference proteome</keyword>
<evidence type="ECO:0000313" key="2">
    <source>
        <dbReference type="EMBL" id="KIW70931.1"/>
    </source>
</evidence>
<evidence type="ECO:0000256" key="1">
    <source>
        <dbReference type="SAM" id="MobiDB-lite"/>
    </source>
</evidence>
<evidence type="ECO:0000313" key="3">
    <source>
        <dbReference type="Proteomes" id="UP000054266"/>
    </source>
</evidence>